<evidence type="ECO:0000313" key="2">
    <source>
        <dbReference type="EMBL" id="WIW69936.1"/>
    </source>
</evidence>
<dbReference type="Proteomes" id="UP001243623">
    <property type="component" value="Chromosome"/>
</dbReference>
<dbReference type="KEGG" id="sgbi:P3F81_08405"/>
<keyword evidence="1" id="KW-0472">Membrane</keyword>
<keyword evidence="3" id="KW-1185">Reference proteome</keyword>
<protein>
    <recommendedName>
        <fullName evidence="4">DUF697 domain-containing protein</fullName>
    </recommendedName>
</protein>
<evidence type="ECO:0008006" key="4">
    <source>
        <dbReference type="Google" id="ProtNLM"/>
    </source>
</evidence>
<accession>A0A9Y2AHM5</accession>
<evidence type="ECO:0000256" key="1">
    <source>
        <dbReference type="SAM" id="Phobius"/>
    </source>
</evidence>
<organism evidence="2 3">
    <name type="scientific">Selenobaculum gibii</name>
    <dbReference type="NCBI Taxonomy" id="3054208"/>
    <lineage>
        <taxon>Bacteria</taxon>
        <taxon>Bacillati</taxon>
        <taxon>Bacillota</taxon>
        <taxon>Negativicutes</taxon>
        <taxon>Selenomonadales</taxon>
        <taxon>Selenomonadaceae</taxon>
        <taxon>Selenobaculum</taxon>
    </lineage>
</organism>
<feature type="transmembrane region" description="Helical" evidence="1">
    <location>
        <begin position="59"/>
        <end position="82"/>
    </location>
</feature>
<sequence>MNEFLDIEQEVESLCRWGAARAGAIVVLPLVGSLSLMANEFYMIKKIADLYGYKLDKSAAGAFFGALGGVFAGQTLTTVFPFPPLQIPIGICTTYAIGKVAHEWIKDGMPSFSNKYNAIFKKAKKEAESLVPMLTKSPLKDKPLGDEKANLNFDYGK</sequence>
<gene>
    <name evidence="2" type="ORF">P3F81_08405</name>
</gene>
<feature type="transmembrane region" description="Helical" evidence="1">
    <location>
        <begin position="20"/>
        <end position="38"/>
    </location>
</feature>
<keyword evidence="1" id="KW-1133">Transmembrane helix</keyword>
<dbReference type="EMBL" id="CP120678">
    <property type="protein sequence ID" value="WIW69936.1"/>
    <property type="molecule type" value="Genomic_DNA"/>
</dbReference>
<dbReference type="RefSeq" id="WP_147669750.1">
    <property type="nucleotide sequence ID" value="NZ_CP120678.1"/>
</dbReference>
<name>A0A9Y2AHM5_9FIRM</name>
<dbReference type="AlphaFoldDB" id="A0A9Y2AHM5"/>
<reference evidence="2" key="1">
    <citation type="submission" date="2023-03" db="EMBL/GenBank/DDBJ databases">
        <title>Selenobaculum gbiensis gen. nov. sp. nov., a new bacterium isolated from the gut microbiota of IBD patient.</title>
        <authorList>
            <person name="Yeo S."/>
            <person name="Park H."/>
            <person name="Huh C.S."/>
        </authorList>
    </citation>
    <scope>NUCLEOTIDE SEQUENCE</scope>
    <source>
        <strain evidence="2">ICN-92133</strain>
    </source>
</reference>
<proteinExistence type="predicted"/>
<keyword evidence="1" id="KW-0812">Transmembrane</keyword>
<evidence type="ECO:0000313" key="3">
    <source>
        <dbReference type="Proteomes" id="UP001243623"/>
    </source>
</evidence>